<sequence>MTVSQMVVEQQEKPIRRISGSKVIYWVNEALSTISDPVYMRFQSQVIRVQVQNVYLVLKANNALSDNDKMEQEYHEAIRQLLRIEILDLLTKLRWTIQCQHRESARVLFQKLLILRDIIESHVKAIQQSALPLERDIINAFGLSFLHCINKSPQSHVLVKDPERIEVIMTQAHRQFATLCLGTDGYVSPGVQYRIHAFVTNLHFCLHSYALSNQQKTY</sequence>
<feature type="coiled-coil region" evidence="1">
    <location>
        <begin position="60"/>
        <end position="87"/>
    </location>
</feature>
<comment type="caution">
    <text evidence="2">The sequence shown here is derived from an EMBL/GenBank/DDBJ whole genome shotgun (WGS) entry which is preliminary data.</text>
</comment>
<keyword evidence="3" id="KW-1185">Reference proteome</keyword>
<reference evidence="2" key="1">
    <citation type="journal article" date="2019" name="G3 (Bethesda)">
        <title>Genome Assemblies of Two Rare Opportunistic Yeast Pathogens: Diutina rugosa (syn. Candida rugosa) and Trichomonascus ciferrii (syn. Candida ciferrii).</title>
        <authorList>
            <person name="Mixao V."/>
            <person name="Saus E."/>
            <person name="Hansen A.P."/>
            <person name="Lass-Florl C."/>
            <person name="Gabaldon T."/>
        </authorList>
    </citation>
    <scope>NUCLEOTIDE SEQUENCE</scope>
    <source>
        <strain evidence="2">CBS 4856</strain>
    </source>
</reference>
<evidence type="ECO:0000313" key="2">
    <source>
        <dbReference type="EMBL" id="KAA8912684.1"/>
    </source>
</evidence>
<keyword evidence="1" id="KW-0175">Coiled coil</keyword>
<organism evidence="2 3">
    <name type="scientific">Trichomonascus ciferrii</name>
    <dbReference type="NCBI Taxonomy" id="44093"/>
    <lineage>
        <taxon>Eukaryota</taxon>
        <taxon>Fungi</taxon>
        <taxon>Dikarya</taxon>
        <taxon>Ascomycota</taxon>
        <taxon>Saccharomycotina</taxon>
        <taxon>Dipodascomycetes</taxon>
        <taxon>Dipodascales</taxon>
        <taxon>Trichomonascaceae</taxon>
        <taxon>Trichomonascus</taxon>
        <taxon>Trichomonascus ciferrii complex</taxon>
    </lineage>
</organism>
<proteinExistence type="predicted"/>
<dbReference type="Proteomes" id="UP000761534">
    <property type="component" value="Unassembled WGS sequence"/>
</dbReference>
<dbReference type="AlphaFoldDB" id="A0A642V3B4"/>
<dbReference type="VEuPathDB" id="FungiDB:TRICI_003402"/>
<gene>
    <name evidence="2" type="ORF">TRICI_003402</name>
</gene>
<evidence type="ECO:0000256" key="1">
    <source>
        <dbReference type="SAM" id="Coils"/>
    </source>
</evidence>
<name>A0A642V3B4_9ASCO</name>
<protein>
    <submittedName>
        <fullName evidence="2">Uncharacterized protein</fullName>
    </submittedName>
</protein>
<accession>A0A642V3B4</accession>
<dbReference type="EMBL" id="SWFS01000248">
    <property type="protein sequence ID" value="KAA8912684.1"/>
    <property type="molecule type" value="Genomic_DNA"/>
</dbReference>
<evidence type="ECO:0000313" key="3">
    <source>
        <dbReference type="Proteomes" id="UP000761534"/>
    </source>
</evidence>